<evidence type="ECO:0000256" key="9">
    <source>
        <dbReference type="ARBA" id="ARBA00023136"/>
    </source>
</evidence>
<evidence type="ECO:0000256" key="2">
    <source>
        <dbReference type="ARBA" id="ARBA00007254"/>
    </source>
</evidence>
<dbReference type="Proteomes" id="UP000229782">
    <property type="component" value="Unassembled WGS sequence"/>
</dbReference>
<organism evidence="12 13">
    <name type="scientific">Candidatus Magasanikbacteria bacterium CG11_big_fil_rev_8_21_14_0_20_43_7</name>
    <dbReference type="NCBI Taxonomy" id="1974654"/>
    <lineage>
        <taxon>Bacteria</taxon>
        <taxon>Candidatus Magasanikiibacteriota</taxon>
    </lineage>
</organism>
<evidence type="ECO:0000313" key="13">
    <source>
        <dbReference type="Proteomes" id="UP000229782"/>
    </source>
</evidence>
<dbReference type="NCBIfam" id="NF010557">
    <property type="entry name" value="PRK13952.1"/>
    <property type="match status" value="1"/>
</dbReference>
<evidence type="ECO:0000256" key="4">
    <source>
        <dbReference type="ARBA" id="ARBA00022448"/>
    </source>
</evidence>
<feature type="transmembrane region" description="Helical" evidence="11">
    <location>
        <begin position="20"/>
        <end position="38"/>
    </location>
</feature>
<dbReference type="InterPro" id="IPR019823">
    <property type="entry name" value="Mechanosensitive_channel_CS"/>
</dbReference>
<dbReference type="GO" id="GO:0005886">
    <property type="term" value="C:plasma membrane"/>
    <property type="evidence" value="ECO:0007669"/>
    <property type="project" value="UniProtKB-SubCell"/>
</dbReference>
<protein>
    <recommendedName>
        <fullName evidence="11">Large-conductance mechanosensitive channel</fullName>
    </recommendedName>
</protein>
<evidence type="ECO:0000256" key="1">
    <source>
        <dbReference type="ARBA" id="ARBA00004651"/>
    </source>
</evidence>
<dbReference type="FunFam" id="1.10.1200.120:FF:000001">
    <property type="entry name" value="Large-conductance mechanosensitive channel"/>
    <property type="match status" value="1"/>
</dbReference>
<proteinExistence type="inferred from homology"/>
<feature type="transmembrane region" description="Helical" evidence="11">
    <location>
        <begin position="85"/>
        <end position="104"/>
    </location>
</feature>
<evidence type="ECO:0000313" key="12">
    <source>
        <dbReference type="EMBL" id="PIR03063.1"/>
    </source>
</evidence>
<comment type="similarity">
    <text evidence="2 11">Belongs to the MscL family.</text>
</comment>
<keyword evidence="4 11" id="KW-0813">Transport</keyword>
<dbReference type="InterPro" id="IPR001185">
    <property type="entry name" value="MS_channel"/>
</dbReference>
<comment type="subcellular location">
    <subcellularLocation>
        <location evidence="1 11">Cell membrane</location>
        <topology evidence="1 11">Multi-pass membrane protein</topology>
    </subcellularLocation>
</comment>
<evidence type="ECO:0000256" key="6">
    <source>
        <dbReference type="ARBA" id="ARBA00022692"/>
    </source>
</evidence>
<comment type="caution">
    <text evidence="12">The sequence shown here is derived from an EMBL/GenBank/DDBJ whole genome shotgun (WGS) entry which is preliminary data.</text>
</comment>
<keyword evidence="6 11" id="KW-0812">Transmembrane</keyword>
<dbReference type="PRINTS" id="PR01264">
    <property type="entry name" value="MECHCHANNEL"/>
</dbReference>
<dbReference type="PANTHER" id="PTHR30266:SF2">
    <property type="entry name" value="LARGE-CONDUCTANCE MECHANOSENSITIVE CHANNEL"/>
    <property type="match status" value="1"/>
</dbReference>
<dbReference type="PANTHER" id="PTHR30266">
    <property type="entry name" value="MECHANOSENSITIVE CHANNEL MSCL"/>
    <property type="match status" value="1"/>
</dbReference>
<evidence type="ECO:0000256" key="3">
    <source>
        <dbReference type="ARBA" id="ARBA00011255"/>
    </source>
</evidence>
<keyword evidence="10 11" id="KW-0407">Ion channel</keyword>
<dbReference type="NCBIfam" id="TIGR00220">
    <property type="entry name" value="mscL"/>
    <property type="match status" value="1"/>
</dbReference>
<dbReference type="GO" id="GO:0008381">
    <property type="term" value="F:mechanosensitive monoatomic ion channel activity"/>
    <property type="evidence" value="ECO:0007669"/>
    <property type="project" value="UniProtKB-UniRule"/>
</dbReference>
<dbReference type="HAMAP" id="MF_00115">
    <property type="entry name" value="MscL"/>
    <property type="match status" value="1"/>
</dbReference>
<dbReference type="EMBL" id="PCWM01000055">
    <property type="protein sequence ID" value="PIR03063.1"/>
    <property type="molecule type" value="Genomic_DNA"/>
</dbReference>
<dbReference type="InterPro" id="IPR037673">
    <property type="entry name" value="MSC/AndL"/>
</dbReference>
<name>A0A2H0N2E6_9BACT</name>
<comment type="function">
    <text evidence="11">Channel that opens in response to stretch forces in the membrane lipid bilayer. May participate in the regulation of osmotic pressure changes within the cell.</text>
</comment>
<keyword evidence="7 11" id="KW-1133">Transmembrane helix</keyword>
<evidence type="ECO:0000256" key="5">
    <source>
        <dbReference type="ARBA" id="ARBA00022475"/>
    </source>
</evidence>
<keyword evidence="9 11" id="KW-0472">Membrane</keyword>
<accession>A0A2H0N2E6</accession>
<evidence type="ECO:0000256" key="11">
    <source>
        <dbReference type="HAMAP-Rule" id="MF_00115"/>
    </source>
</evidence>
<dbReference type="AlphaFoldDB" id="A0A2H0N2E6"/>
<dbReference type="PROSITE" id="PS01327">
    <property type="entry name" value="MSCL"/>
    <property type="match status" value="1"/>
</dbReference>
<evidence type="ECO:0000256" key="10">
    <source>
        <dbReference type="ARBA" id="ARBA00023303"/>
    </source>
</evidence>
<evidence type="ECO:0000256" key="7">
    <source>
        <dbReference type="ARBA" id="ARBA00022989"/>
    </source>
</evidence>
<dbReference type="Pfam" id="PF01741">
    <property type="entry name" value="MscL"/>
    <property type="match status" value="1"/>
</dbReference>
<keyword evidence="5 11" id="KW-1003">Cell membrane</keyword>
<evidence type="ECO:0000256" key="8">
    <source>
        <dbReference type="ARBA" id="ARBA00023065"/>
    </source>
</evidence>
<dbReference type="InterPro" id="IPR036019">
    <property type="entry name" value="MscL_channel"/>
</dbReference>
<reference evidence="12 13" key="1">
    <citation type="submission" date="2017-09" db="EMBL/GenBank/DDBJ databases">
        <title>Depth-based differentiation of microbial function through sediment-hosted aquifers and enrichment of novel symbionts in the deep terrestrial subsurface.</title>
        <authorList>
            <person name="Probst A.J."/>
            <person name="Ladd B."/>
            <person name="Jarett J.K."/>
            <person name="Geller-Mcgrath D.E."/>
            <person name="Sieber C.M."/>
            <person name="Emerson J.B."/>
            <person name="Anantharaman K."/>
            <person name="Thomas B.C."/>
            <person name="Malmstrom R."/>
            <person name="Stieglmeier M."/>
            <person name="Klingl A."/>
            <person name="Woyke T."/>
            <person name="Ryan C.M."/>
            <person name="Banfield J.F."/>
        </authorList>
    </citation>
    <scope>NUCLEOTIDE SEQUENCE [LARGE SCALE GENOMIC DNA]</scope>
    <source>
        <strain evidence="12">CG11_big_fil_rev_8_21_14_0_20_43_7</strain>
    </source>
</reference>
<gene>
    <name evidence="11" type="primary">mscL</name>
    <name evidence="12" type="ORF">COV60_02300</name>
</gene>
<sequence>MKTFLEEFKKFAMRGNVMDMAIGVVIGSAFGKIVTSLVNDILMPPIGRLLGGADFKDLFFSLSGGSYDNLAAAQEAGATTLNYGIFINTLLDFLIIALAIFIFIRQINKFKKKEDVKLTPPQKPSPEEVLLTEIRDLLRK</sequence>
<dbReference type="SUPFAM" id="SSF81330">
    <property type="entry name" value="Gated mechanosensitive channel"/>
    <property type="match status" value="1"/>
</dbReference>
<dbReference type="NCBIfam" id="NF001843">
    <property type="entry name" value="PRK00567.1-4"/>
    <property type="match status" value="1"/>
</dbReference>
<dbReference type="Gene3D" id="1.10.1200.120">
    <property type="entry name" value="Large-conductance mechanosensitive channel, MscL, domain 1"/>
    <property type="match status" value="1"/>
</dbReference>
<comment type="subunit">
    <text evidence="3 11">Homopentamer.</text>
</comment>
<keyword evidence="8 11" id="KW-0406">Ion transport</keyword>